<name>A0A5J6Z2Y5_9CORY</name>
<evidence type="ECO:0000256" key="1">
    <source>
        <dbReference type="SAM" id="MobiDB-lite"/>
    </source>
</evidence>
<dbReference type="KEGG" id="cuo:CUROG_00105"/>
<dbReference type="PANTHER" id="PTHR43038:SF3">
    <property type="entry name" value="ABC TRANSPORTER G FAMILY MEMBER 20 ISOFORM X1"/>
    <property type="match status" value="1"/>
</dbReference>
<sequence length="280" mass="30704">MDETHYISESAVARADVETAEARADVETELDNAVSDEAEARTDKETEEQPAAAISAHGLTLRTRQGAVFHDVDLEIPAGSIHALVGPQGSGRSSLLLVLAGRMKFSEGELTVDGTPVKHGPFAQLLGKLGTVQNATAIAGFRDIDDLDTSTKVGEIVNELLGLTSPLLRRAETWHAPRVKALRELIIPELEPKTWVRNLSAYEDFAMRITMAMLSEPRILLVDNVDQLSAPEDQRKAWGMLRRIQETGVTVVASTTNTETLPENIPRTVTHRPKEEKETR</sequence>
<dbReference type="InterPro" id="IPR027417">
    <property type="entry name" value="P-loop_NTPase"/>
</dbReference>
<dbReference type="Pfam" id="PF00005">
    <property type="entry name" value="ABC_tran"/>
    <property type="match status" value="1"/>
</dbReference>
<evidence type="ECO:0000259" key="2">
    <source>
        <dbReference type="Pfam" id="PF00005"/>
    </source>
</evidence>
<dbReference type="Proteomes" id="UP000326711">
    <property type="component" value="Chromosome"/>
</dbReference>
<keyword evidence="3" id="KW-0547">Nucleotide-binding</keyword>
<dbReference type="RefSeq" id="WP_151901942.1">
    <property type="nucleotide sequence ID" value="NZ_CP045032.1"/>
</dbReference>
<dbReference type="EMBL" id="CP045032">
    <property type="protein sequence ID" value="QFQ01428.1"/>
    <property type="molecule type" value="Genomic_DNA"/>
</dbReference>
<keyword evidence="3" id="KW-0067">ATP-binding</keyword>
<evidence type="ECO:0000313" key="4">
    <source>
        <dbReference type="Proteomes" id="UP000326711"/>
    </source>
</evidence>
<feature type="domain" description="ABC transporter" evidence="2">
    <location>
        <begin position="70"/>
        <end position="224"/>
    </location>
</feature>
<keyword evidence="4" id="KW-1185">Reference proteome</keyword>
<dbReference type="InterPro" id="IPR003439">
    <property type="entry name" value="ABC_transporter-like_ATP-bd"/>
</dbReference>
<dbReference type="GO" id="GO:0005524">
    <property type="term" value="F:ATP binding"/>
    <property type="evidence" value="ECO:0007669"/>
    <property type="project" value="UniProtKB-KW"/>
</dbReference>
<dbReference type="PANTHER" id="PTHR43038">
    <property type="entry name" value="ATP-BINDING CASSETTE, SUB-FAMILY H, MEMBER 1"/>
    <property type="match status" value="1"/>
</dbReference>
<dbReference type="OrthoDB" id="4927383at2"/>
<dbReference type="SUPFAM" id="SSF52540">
    <property type="entry name" value="P-loop containing nucleoside triphosphate hydrolases"/>
    <property type="match status" value="1"/>
</dbReference>
<feature type="compositionally biased region" description="Acidic residues" evidence="1">
    <location>
        <begin position="27"/>
        <end position="37"/>
    </location>
</feature>
<feature type="region of interest" description="Disordered" evidence="1">
    <location>
        <begin position="17"/>
        <end position="51"/>
    </location>
</feature>
<accession>A0A5J6Z2Y5</accession>
<protein>
    <submittedName>
        <fullName evidence="3">Energy-coupling factor transporter ATP-binding protein EcfA1</fullName>
        <ecNumber evidence="3">3.6.3.-</ecNumber>
    </submittedName>
</protein>
<reference evidence="4" key="1">
    <citation type="submission" date="2019-10" db="EMBL/GenBank/DDBJ databases">
        <title>Complete genome sequence of Corynebacterium urogenitalis DSM 108747, isolated from the genital tract of a cow.</title>
        <authorList>
            <person name="Ruckert C."/>
            <person name="Ballas P."/>
            <person name="Wagener K."/>
            <person name="Drillich M."/>
            <person name="Kaempfer P."/>
            <person name="Busse H.-J."/>
            <person name="Ehling-Schulz M."/>
        </authorList>
    </citation>
    <scope>NUCLEOTIDE SEQUENCE [LARGE SCALE GENOMIC DNA]</scope>
    <source>
        <strain evidence="4">LMM 1652</strain>
    </source>
</reference>
<dbReference type="EC" id="3.6.3.-" evidence="3"/>
<dbReference type="GO" id="GO:0016887">
    <property type="term" value="F:ATP hydrolysis activity"/>
    <property type="evidence" value="ECO:0007669"/>
    <property type="project" value="InterPro"/>
</dbReference>
<dbReference type="Gene3D" id="3.40.50.300">
    <property type="entry name" value="P-loop containing nucleotide triphosphate hydrolases"/>
    <property type="match status" value="1"/>
</dbReference>
<dbReference type="AlphaFoldDB" id="A0A5J6Z2Y5"/>
<proteinExistence type="predicted"/>
<feature type="compositionally biased region" description="Basic and acidic residues" evidence="1">
    <location>
        <begin position="17"/>
        <end position="26"/>
    </location>
</feature>
<evidence type="ECO:0000313" key="3">
    <source>
        <dbReference type="EMBL" id="QFQ01428.1"/>
    </source>
</evidence>
<organism evidence="3 4">
    <name type="scientific">Corynebacterium urogenitale</name>
    <dbReference type="NCBI Taxonomy" id="2487892"/>
    <lineage>
        <taxon>Bacteria</taxon>
        <taxon>Bacillati</taxon>
        <taxon>Actinomycetota</taxon>
        <taxon>Actinomycetes</taxon>
        <taxon>Mycobacteriales</taxon>
        <taxon>Corynebacteriaceae</taxon>
        <taxon>Corynebacterium</taxon>
    </lineage>
</organism>
<keyword evidence="3" id="KW-0378">Hydrolase</keyword>
<gene>
    <name evidence="3" type="primary">ecfA1</name>
    <name evidence="3" type="ORF">CUROG_00105</name>
</gene>